<proteinExistence type="predicted"/>
<reference evidence="1" key="1">
    <citation type="journal article" date="2022" name="Microorganisms">
        <title>Antibiotic Susceptibility, Resistance Gene Determinants and Corresponding Genomic Regions in Lactobacillus amylovorus Isolates Derived from Wild Boars and Domestic Pigs.</title>
        <authorList>
            <person name="Moravkova M."/>
            <person name="Kostovova I."/>
            <person name="Kavanova K."/>
            <person name="Pechar R."/>
            <person name="Stanek S."/>
            <person name="Brychta A."/>
            <person name="Zeman M."/>
            <person name="Kubasova T."/>
        </authorList>
    </citation>
    <scope>NUCLEOTIDE SEQUENCE</scope>
    <source>
        <strain evidence="1">M597B</strain>
    </source>
</reference>
<evidence type="ECO:0000313" key="1">
    <source>
        <dbReference type="EMBL" id="MDB6246556.1"/>
    </source>
</evidence>
<organism evidence="1 2">
    <name type="scientific">Lactobacillus amylovorus</name>
    <dbReference type="NCBI Taxonomy" id="1604"/>
    <lineage>
        <taxon>Bacteria</taxon>
        <taxon>Bacillati</taxon>
        <taxon>Bacillota</taxon>
        <taxon>Bacilli</taxon>
        <taxon>Lactobacillales</taxon>
        <taxon>Lactobacillaceae</taxon>
        <taxon>Lactobacillus</taxon>
    </lineage>
</organism>
<dbReference type="RefSeq" id="WP_204781493.1">
    <property type="nucleotide sequence ID" value="NZ_JAOTHC010000010.1"/>
</dbReference>
<name>A0AAW6BA36_LACAM</name>
<protein>
    <submittedName>
        <fullName evidence="1">Uncharacterized protein</fullName>
    </submittedName>
</protein>
<dbReference type="Proteomes" id="UP001141961">
    <property type="component" value="Unassembled WGS sequence"/>
</dbReference>
<comment type="caution">
    <text evidence="1">The sequence shown here is derived from an EMBL/GenBank/DDBJ whole genome shotgun (WGS) entry which is preliminary data.</text>
</comment>
<dbReference type="EMBL" id="JAOTHD010000010">
    <property type="protein sequence ID" value="MDB6246556.1"/>
    <property type="molecule type" value="Genomic_DNA"/>
</dbReference>
<dbReference type="AlphaFoldDB" id="A0AAW6BA36"/>
<sequence>MTTEDAINLLKNLGEIDDNELVDFTLSNETKYLLNKEEYNFENIDNSFYTSKNLESMVA</sequence>
<evidence type="ECO:0000313" key="2">
    <source>
        <dbReference type="Proteomes" id="UP001141961"/>
    </source>
</evidence>
<reference evidence="1" key="2">
    <citation type="submission" date="2022-10" db="EMBL/GenBank/DDBJ databases">
        <authorList>
            <person name="Kostovova I."/>
            <person name="Moravkova M."/>
            <person name="Pechar R."/>
        </authorList>
    </citation>
    <scope>NUCLEOTIDE SEQUENCE</scope>
    <source>
        <strain evidence="1">M597B</strain>
    </source>
</reference>
<accession>A0AAW6BA36</accession>
<gene>
    <name evidence="1" type="ORF">ODV14_04265</name>
</gene>